<gene>
    <name evidence="4" type="ORF">JBS370_LOCUS9718</name>
    <name evidence="3" type="ORF">ZHD862_LOCUS21762</name>
</gene>
<evidence type="ECO:0000313" key="4">
    <source>
        <dbReference type="EMBL" id="CAF3704405.1"/>
    </source>
</evidence>
<sequence length="356" mass="42503">MNETIYNSNQLSTSLSIDTLQEIVRNYKRNEQYIRELIHSTRHERKKAEHILHEIYQTLQEYDKQISTSSNTNSKLMKLQKSIEFFVCFNDNNTTRTINHDSPEQNNKNPIQNQSSFNKTILKEQNKKSRSSILNKSIHSIIDNTHRVRFNIPEKKNDIQTHKPLSSSYQQKQSTTMNDKLSELARRCEDLLSCLHIHRNKAAIKTFKNRNYNSKQTLLYPQYNQTIIDQQTQKFLRPNFISHSRQHINLLHKKNKHNSEIDHKCQQVVPLSHSNLISYHTNQTNFIRLPLTYKEEFKSISMKNYEQFNNRLQQNLKHEIQQRNILRSKIFQIRLRQHALLHGRINDNESLMMIDI</sequence>
<dbReference type="Proteomes" id="UP000663836">
    <property type="component" value="Unassembled WGS sequence"/>
</dbReference>
<name>A0A814URU9_9BILA</name>
<proteinExistence type="predicted"/>
<reference evidence="3" key="1">
    <citation type="submission" date="2021-02" db="EMBL/GenBank/DDBJ databases">
        <authorList>
            <person name="Nowell W R."/>
        </authorList>
    </citation>
    <scope>NUCLEOTIDE SEQUENCE</scope>
</reference>
<keyword evidence="1" id="KW-0175">Coiled coil</keyword>
<evidence type="ECO:0000313" key="5">
    <source>
        <dbReference type="Proteomes" id="UP000663864"/>
    </source>
</evidence>
<dbReference type="Proteomes" id="UP000663864">
    <property type="component" value="Unassembled WGS sequence"/>
</dbReference>
<feature type="region of interest" description="Disordered" evidence="2">
    <location>
        <begin position="97"/>
        <end position="117"/>
    </location>
</feature>
<evidence type="ECO:0000313" key="3">
    <source>
        <dbReference type="EMBL" id="CAF1181092.1"/>
    </source>
</evidence>
<comment type="caution">
    <text evidence="3">The sequence shown here is derived from an EMBL/GenBank/DDBJ whole genome shotgun (WGS) entry which is preliminary data.</text>
</comment>
<protein>
    <submittedName>
        <fullName evidence="3">Uncharacterized protein</fullName>
    </submittedName>
</protein>
<dbReference type="EMBL" id="CAJOBD010000673">
    <property type="protein sequence ID" value="CAF3704405.1"/>
    <property type="molecule type" value="Genomic_DNA"/>
</dbReference>
<evidence type="ECO:0000256" key="2">
    <source>
        <dbReference type="SAM" id="MobiDB-lite"/>
    </source>
</evidence>
<organism evidence="3 5">
    <name type="scientific">Rotaria sordida</name>
    <dbReference type="NCBI Taxonomy" id="392033"/>
    <lineage>
        <taxon>Eukaryota</taxon>
        <taxon>Metazoa</taxon>
        <taxon>Spiralia</taxon>
        <taxon>Gnathifera</taxon>
        <taxon>Rotifera</taxon>
        <taxon>Eurotatoria</taxon>
        <taxon>Bdelloidea</taxon>
        <taxon>Philodinida</taxon>
        <taxon>Philodinidae</taxon>
        <taxon>Rotaria</taxon>
    </lineage>
</organism>
<accession>A0A814URU9</accession>
<evidence type="ECO:0000256" key="1">
    <source>
        <dbReference type="SAM" id="Coils"/>
    </source>
</evidence>
<dbReference type="EMBL" id="CAJNOT010001314">
    <property type="protein sequence ID" value="CAF1181092.1"/>
    <property type="molecule type" value="Genomic_DNA"/>
</dbReference>
<feature type="coiled-coil region" evidence="1">
    <location>
        <begin position="302"/>
        <end position="329"/>
    </location>
</feature>
<dbReference type="AlphaFoldDB" id="A0A814URU9"/>
<feature type="compositionally biased region" description="Polar residues" evidence="2">
    <location>
        <begin position="104"/>
        <end position="117"/>
    </location>
</feature>